<dbReference type="Pfam" id="PF14279">
    <property type="entry name" value="HNH_5"/>
    <property type="match status" value="1"/>
</dbReference>
<feature type="domain" description="HNH endonuclease 5" evidence="1">
    <location>
        <begin position="52"/>
        <end position="93"/>
    </location>
</feature>
<dbReference type="OrthoDB" id="9802901at2"/>
<dbReference type="Gene3D" id="1.10.30.50">
    <property type="match status" value="1"/>
</dbReference>
<dbReference type="EMBL" id="CP012109">
    <property type="protein sequence ID" value="AKQ63901.1"/>
    <property type="molecule type" value="Genomic_DNA"/>
</dbReference>
<name>A0A0H4WKK4_9BACT</name>
<dbReference type="KEGG" id="mym:A176_000813"/>
<accession>A0A0H4WKK4</accession>
<evidence type="ECO:0000313" key="2">
    <source>
        <dbReference type="EMBL" id="AKQ63901.1"/>
    </source>
</evidence>
<proteinExistence type="predicted"/>
<evidence type="ECO:0000259" key="1">
    <source>
        <dbReference type="Pfam" id="PF14279"/>
    </source>
</evidence>
<dbReference type="RefSeq" id="WP_002635913.1">
    <property type="nucleotide sequence ID" value="NZ_CP012109.1"/>
</dbReference>
<dbReference type="AlphaFoldDB" id="A0A0H4WKK4"/>
<evidence type="ECO:0000313" key="3">
    <source>
        <dbReference type="Proteomes" id="UP000009026"/>
    </source>
</evidence>
<protein>
    <recommendedName>
        <fullName evidence="1">HNH endonuclease 5 domain-containing protein</fullName>
    </recommendedName>
</protein>
<dbReference type="InterPro" id="IPR029471">
    <property type="entry name" value="HNH_5"/>
</dbReference>
<sequence length="124" mass="14248">MSQAKRRKILGIIETDNTFERATHRDREAWLGKCLHCNAHLWVGLDGEPISRATIEHILPKTAGGTEALTNLGLACARCNQGKGSRHDLRYHRDARARELVERLLARRRERWRPPEADEDDDET</sequence>
<reference evidence="2 3" key="1">
    <citation type="journal article" date="2016" name="PLoS ONE">
        <title>Complete Genome Sequence and Comparative Genomics of a Novel Myxobacterium Myxococcus hansupus.</title>
        <authorList>
            <person name="Sharma G."/>
            <person name="Narwani T."/>
            <person name="Subramanian S."/>
        </authorList>
    </citation>
    <scope>NUCLEOTIDE SEQUENCE [LARGE SCALE GENOMIC DNA]</scope>
    <source>
        <strain evidence="3">mixupus</strain>
    </source>
</reference>
<dbReference type="Proteomes" id="UP000009026">
    <property type="component" value="Chromosome"/>
</dbReference>
<gene>
    <name evidence="2" type="ORF">A176_000813</name>
</gene>
<dbReference type="InterPro" id="IPR003615">
    <property type="entry name" value="HNH_nuc"/>
</dbReference>
<keyword evidence="3" id="KW-1185">Reference proteome</keyword>
<organism evidence="2 3">
    <name type="scientific">Pseudomyxococcus hansupus</name>
    <dbReference type="NCBI Taxonomy" id="1297742"/>
    <lineage>
        <taxon>Bacteria</taxon>
        <taxon>Pseudomonadati</taxon>
        <taxon>Myxococcota</taxon>
        <taxon>Myxococcia</taxon>
        <taxon>Myxococcales</taxon>
        <taxon>Cystobacterineae</taxon>
        <taxon>Myxococcaceae</taxon>
        <taxon>Pseudomyxococcus</taxon>
    </lineage>
</organism>
<dbReference type="PATRIC" id="fig|1297742.4.peg.828"/>
<dbReference type="STRING" id="1297742.A176_000813"/>
<dbReference type="eggNOG" id="COG1403">
    <property type="taxonomic scope" value="Bacteria"/>
</dbReference>
<dbReference type="CDD" id="cd00085">
    <property type="entry name" value="HNHc"/>
    <property type="match status" value="1"/>
</dbReference>